<dbReference type="PANTHER" id="PTHR35526:SF3">
    <property type="entry name" value="ANTI-SIGMA-F FACTOR RSBW"/>
    <property type="match status" value="1"/>
</dbReference>
<dbReference type="InterPro" id="IPR036890">
    <property type="entry name" value="HATPase_C_sf"/>
</dbReference>
<feature type="domain" description="Histidine kinase/HSP90-like ATPase" evidence="2">
    <location>
        <begin position="23"/>
        <end position="138"/>
    </location>
</feature>
<evidence type="ECO:0000313" key="4">
    <source>
        <dbReference type="Proteomes" id="UP000253507"/>
    </source>
</evidence>
<keyword evidence="1" id="KW-0723">Serine/threonine-protein kinase</keyword>
<keyword evidence="3" id="KW-0547">Nucleotide-binding</keyword>
<gene>
    <name evidence="3" type="ORF">DQ392_11050</name>
</gene>
<keyword evidence="1" id="KW-0418">Kinase</keyword>
<sequence length="165" mass="17770">MHSPAHQRTATVRTFRQLLSSTRRGARLARLLAAGELRTWQIPPSVAERAEHVVAELAANAVSHGSLRGRDFRLGLLLDPATAHLRIEVTDARGEYRPRCRPDLAADSESGRGLLLVTALADCWGTEPYPPSGKTVWATLTVPGACASDSAPHAAEHPGRQDTAQ</sequence>
<name>A0A367ENV9_9ACTN</name>
<dbReference type="Proteomes" id="UP000253507">
    <property type="component" value="Unassembled WGS sequence"/>
</dbReference>
<accession>A0A367ENV9</accession>
<dbReference type="InterPro" id="IPR050267">
    <property type="entry name" value="Anti-sigma-factor_SerPK"/>
</dbReference>
<keyword evidence="1" id="KW-0808">Transferase</keyword>
<dbReference type="GO" id="GO:0004674">
    <property type="term" value="F:protein serine/threonine kinase activity"/>
    <property type="evidence" value="ECO:0007669"/>
    <property type="project" value="UniProtKB-KW"/>
</dbReference>
<evidence type="ECO:0000313" key="3">
    <source>
        <dbReference type="EMBL" id="RCG19402.1"/>
    </source>
</evidence>
<reference evidence="3 4" key="1">
    <citation type="submission" date="2018-06" db="EMBL/GenBank/DDBJ databases">
        <title>Streptomyces reniochalinae sp. nov. and Streptomyces diacarnus sp. nov. from marine sponges.</title>
        <authorList>
            <person name="Li L."/>
        </authorList>
    </citation>
    <scope>NUCLEOTIDE SEQUENCE [LARGE SCALE GENOMIC DNA]</scope>
    <source>
        <strain evidence="3 4">LHW50302</strain>
    </source>
</reference>
<dbReference type="CDD" id="cd16936">
    <property type="entry name" value="HATPase_RsbW-like"/>
    <property type="match status" value="1"/>
</dbReference>
<dbReference type="GO" id="GO:0005524">
    <property type="term" value="F:ATP binding"/>
    <property type="evidence" value="ECO:0007669"/>
    <property type="project" value="UniProtKB-KW"/>
</dbReference>
<organism evidence="3 4">
    <name type="scientific">Streptomyces reniochalinae</name>
    <dbReference type="NCBI Taxonomy" id="2250578"/>
    <lineage>
        <taxon>Bacteria</taxon>
        <taxon>Bacillati</taxon>
        <taxon>Actinomycetota</taxon>
        <taxon>Actinomycetes</taxon>
        <taxon>Kitasatosporales</taxon>
        <taxon>Streptomycetaceae</taxon>
        <taxon>Streptomyces</taxon>
    </lineage>
</organism>
<dbReference type="EMBL" id="QOIM01000030">
    <property type="protein sequence ID" value="RCG19402.1"/>
    <property type="molecule type" value="Genomic_DNA"/>
</dbReference>
<dbReference type="RefSeq" id="WP_114015567.1">
    <property type="nucleotide sequence ID" value="NZ_QOIM01000030.1"/>
</dbReference>
<keyword evidence="4" id="KW-1185">Reference proteome</keyword>
<dbReference type="InterPro" id="IPR003594">
    <property type="entry name" value="HATPase_dom"/>
</dbReference>
<dbReference type="SUPFAM" id="SSF55874">
    <property type="entry name" value="ATPase domain of HSP90 chaperone/DNA topoisomerase II/histidine kinase"/>
    <property type="match status" value="1"/>
</dbReference>
<dbReference type="Pfam" id="PF13581">
    <property type="entry name" value="HATPase_c_2"/>
    <property type="match status" value="1"/>
</dbReference>
<proteinExistence type="predicted"/>
<evidence type="ECO:0000259" key="2">
    <source>
        <dbReference type="Pfam" id="PF13581"/>
    </source>
</evidence>
<comment type="caution">
    <text evidence="3">The sequence shown here is derived from an EMBL/GenBank/DDBJ whole genome shotgun (WGS) entry which is preliminary data.</text>
</comment>
<dbReference type="AlphaFoldDB" id="A0A367ENV9"/>
<dbReference type="Gene3D" id="3.30.565.10">
    <property type="entry name" value="Histidine kinase-like ATPase, C-terminal domain"/>
    <property type="match status" value="1"/>
</dbReference>
<dbReference type="PANTHER" id="PTHR35526">
    <property type="entry name" value="ANTI-SIGMA-F FACTOR RSBW-RELATED"/>
    <property type="match status" value="1"/>
</dbReference>
<keyword evidence="3" id="KW-0067">ATP-binding</keyword>
<protein>
    <submittedName>
        <fullName evidence="3">ATP-binding protein</fullName>
    </submittedName>
</protein>
<dbReference type="OrthoDB" id="3473697at2"/>
<evidence type="ECO:0000256" key="1">
    <source>
        <dbReference type="ARBA" id="ARBA00022527"/>
    </source>
</evidence>